<dbReference type="Proteomes" id="UP000193925">
    <property type="component" value="Chromosome AFERRI"/>
</dbReference>
<dbReference type="AlphaFoldDB" id="A0A060USA2"/>
<dbReference type="RefSeq" id="WP_035191792.1">
    <property type="nucleotide sequence ID" value="NZ_CCCS020000023.1"/>
</dbReference>
<dbReference type="NCBIfam" id="TIGR00466">
    <property type="entry name" value="kdsB"/>
    <property type="match status" value="1"/>
</dbReference>
<dbReference type="EMBL" id="LT841305">
    <property type="protein sequence ID" value="SMH67322.1"/>
    <property type="molecule type" value="Genomic_DNA"/>
</dbReference>
<dbReference type="Gene3D" id="3.90.550.10">
    <property type="entry name" value="Spore Coat Polysaccharide Biosynthesis Protein SpsA, Chain A"/>
    <property type="match status" value="1"/>
</dbReference>
<name>A0A060USA2_9PROT</name>
<accession>A0A060USA2</accession>
<dbReference type="FunFam" id="3.90.550.10:FF:000011">
    <property type="entry name" value="3-deoxy-manno-octulosonate cytidylyltransferase"/>
    <property type="match status" value="1"/>
</dbReference>
<evidence type="ECO:0000256" key="3">
    <source>
        <dbReference type="ARBA" id="ARBA00022695"/>
    </source>
</evidence>
<comment type="similarity">
    <text evidence="5">Belongs to the KdsB family.</text>
</comment>
<dbReference type="InterPro" id="IPR029044">
    <property type="entry name" value="Nucleotide-diphossugar_trans"/>
</dbReference>
<protein>
    <recommendedName>
        <fullName evidence="5">3-deoxy-manno-octulosonate cytidylyltransferase</fullName>
        <ecNumber evidence="5">2.7.7.38</ecNumber>
    </recommendedName>
    <alternativeName>
        <fullName evidence="5">CMP-2-keto-3-deoxyoctulosonic acid synthase</fullName>
        <shortName evidence="5">CKS</shortName>
        <shortName evidence="5">CMP-KDO synthase</shortName>
    </alternativeName>
</protein>
<evidence type="ECO:0000256" key="4">
    <source>
        <dbReference type="ARBA" id="ARBA00022985"/>
    </source>
</evidence>
<evidence type="ECO:0000256" key="2">
    <source>
        <dbReference type="ARBA" id="ARBA00022679"/>
    </source>
</evidence>
<keyword evidence="4 5" id="KW-0448">Lipopolysaccharide biosynthesis</keyword>
<keyword evidence="3 5" id="KW-0548">Nucleotidyltransferase</keyword>
<evidence type="ECO:0000256" key="5">
    <source>
        <dbReference type="HAMAP-Rule" id="MF_00057"/>
    </source>
</evidence>
<reference evidence="7 8" key="3">
    <citation type="submission" date="2017-03" db="EMBL/GenBank/DDBJ databases">
        <authorList>
            <person name="Regsiter A."/>
            <person name="William W."/>
        </authorList>
    </citation>
    <scope>NUCLEOTIDE SEQUENCE [LARGE SCALE GENOMIC DNA]</scope>
    <source>
        <strain evidence="7">PRJEB5721</strain>
    </source>
</reference>
<comment type="function">
    <text evidence="5">Activates KDO (a required 8-carbon sugar) for incorporation into bacterial lipopolysaccharide in Gram-negative bacteria.</text>
</comment>
<evidence type="ECO:0000313" key="6">
    <source>
        <dbReference type="EMBL" id="CDQ09429.1"/>
    </source>
</evidence>
<dbReference type="PANTHER" id="PTHR42866">
    <property type="entry name" value="3-DEOXY-MANNO-OCTULOSONATE CYTIDYLYLTRANSFERASE"/>
    <property type="match status" value="1"/>
</dbReference>
<reference evidence="6" key="1">
    <citation type="submission" date="2014-03" db="EMBL/GenBank/DDBJ databases">
        <authorList>
            <person name="Genoscope - CEA"/>
        </authorList>
    </citation>
    <scope>NUCLEOTIDE SEQUENCE [LARGE SCALE GENOMIC DNA]</scope>
    <source>
        <strain evidence="6">CF27</strain>
    </source>
</reference>
<dbReference type="GO" id="GO:0033468">
    <property type="term" value="P:CMP-keto-3-deoxy-D-manno-octulosonic acid biosynthetic process"/>
    <property type="evidence" value="ECO:0007669"/>
    <property type="project" value="UniProtKB-UniRule"/>
</dbReference>
<dbReference type="GO" id="GO:0016020">
    <property type="term" value="C:membrane"/>
    <property type="evidence" value="ECO:0007669"/>
    <property type="project" value="UniProtKB-SubCell"/>
</dbReference>
<dbReference type="Pfam" id="PF02348">
    <property type="entry name" value="CTP_transf_3"/>
    <property type="match status" value="1"/>
</dbReference>
<dbReference type="CDD" id="cd02517">
    <property type="entry name" value="CMP-KDO-Synthetase"/>
    <property type="match status" value="1"/>
</dbReference>
<dbReference type="PANTHER" id="PTHR42866:SF2">
    <property type="entry name" value="3-DEOXY-MANNO-OCTULOSONATE CYTIDYLYLTRANSFERASE, MITOCHONDRIAL"/>
    <property type="match status" value="1"/>
</dbReference>
<evidence type="ECO:0000256" key="1">
    <source>
        <dbReference type="ARBA" id="ARBA00004370"/>
    </source>
</evidence>
<keyword evidence="8" id="KW-1185">Reference proteome</keyword>
<comment type="catalytic activity">
    <reaction evidence="5">
        <text>3-deoxy-alpha-D-manno-oct-2-ulosonate + CTP = CMP-3-deoxy-beta-D-manno-octulosonate + diphosphate</text>
        <dbReference type="Rhea" id="RHEA:23448"/>
        <dbReference type="ChEBI" id="CHEBI:33019"/>
        <dbReference type="ChEBI" id="CHEBI:37563"/>
        <dbReference type="ChEBI" id="CHEBI:85986"/>
        <dbReference type="ChEBI" id="CHEBI:85987"/>
        <dbReference type="EC" id="2.7.7.38"/>
    </reaction>
</comment>
<comment type="pathway">
    <text evidence="5">Nucleotide-sugar biosynthesis; CMP-3-deoxy-D-manno-octulosonate biosynthesis; CMP-3-deoxy-D-manno-octulosonate from 3-deoxy-D-manno-octulosonate and CTP: step 1/1.</text>
</comment>
<dbReference type="EMBL" id="CCCS020000023">
    <property type="protein sequence ID" value="CDQ09429.1"/>
    <property type="molecule type" value="Genomic_DNA"/>
</dbReference>
<dbReference type="UniPathway" id="UPA00358">
    <property type="reaction ID" value="UER00476"/>
</dbReference>
<keyword evidence="5" id="KW-0963">Cytoplasm</keyword>
<dbReference type="SUPFAM" id="SSF53448">
    <property type="entry name" value="Nucleotide-diphospho-sugar transferases"/>
    <property type="match status" value="1"/>
</dbReference>
<evidence type="ECO:0000313" key="8">
    <source>
        <dbReference type="Proteomes" id="UP000193925"/>
    </source>
</evidence>
<comment type="subcellular location">
    <subcellularLocation>
        <location evidence="5">Cytoplasm</location>
    </subcellularLocation>
    <subcellularLocation>
        <location evidence="1">Membrane</location>
    </subcellularLocation>
</comment>
<dbReference type="GO" id="GO:0005829">
    <property type="term" value="C:cytosol"/>
    <property type="evidence" value="ECO:0007669"/>
    <property type="project" value="TreeGrafter"/>
</dbReference>
<dbReference type="NCBIfam" id="NF003952">
    <property type="entry name" value="PRK05450.1-5"/>
    <property type="match status" value="1"/>
</dbReference>
<dbReference type="HAMAP" id="MF_00057">
    <property type="entry name" value="KdsB"/>
    <property type="match status" value="1"/>
</dbReference>
<dbReference type="GO" id="GO:0009103">
    <property type="term" value="P:lipopolysaccharide biosynthetic process"/>
    <property type="evidence" value="ECO:0007669"/>
    <property type="project" value="UniProtKB-UniRule"/>
</dbReference>
<sequence>MSFCVLIPARLASTRLPRKVLLDVGGVPMIEQVRRRALESGAAQVVVAADHPEVVDCIRSYGGDALLTAAGHVCGTERLAEAARLLHLPDDAIVVNLQGDEPGMTPALLHATAQLLLDHPQRRMATAAVPITHWDELADPHAVKLVLNAEGCAQYFSRAPIPWDRSHFPLSSGQTLPQTPGIWWRHLGLYAYRNAFLQDYAAWPASPLENIESLEQMRALERGVQIAVYCAAEAPAAGVDTAADLDRVRALFP</sequence>
<keyword evidence="2 5" id="KW-0808">Transferase</keyword>
<dbReference type="InterPro" id="IPR004528">
    <property type="entry name" value="KdsB"/>
</dbReference>
<evidence type="ECO:0000313" key="7">
    <source>
        <dbReference type="EMBL" id="SMH67322.1"/>
    </source>
</evidence>
<dbReference type="GO" id="GO:0008690">
    <property type="term" value="F:3-deoxy-manno-octulosonate cytidylyltransferase activity"/>
    <property type="evidence" value="ECO:0007669"/>
    <property type="project" value="UniProtKB-UniRule"/>
</dbReference>
<gene>
    <name evidence="5 6" type="primary">kdsB</name>
    <name evidence="6" type="ORF">AFERRI_30075</name>
    <name evidence="7" type="ORF">AFERRI_50523</name>
</gene>
<dbReference type="InterPro" id="IPR003329">
    <property type="entry name" value="Cytidylyl_trans"/>
</dbReference>
<reference evidence="6" key="2">
    <citation type="submission" date="2014-07" db="EMBL/GenBank/DDBJ databases">
        <title>Initial genome analysis of the psychrotolerant acidophile Acidithiobacillus ferrivorans CF27: insights into iron and sulfur oxidation pathways and into biofilm formation.</title>
        <authorList>
            <person name="Talla E."/>
            <person name="Hedrich S."/>
            <person name="Mangenot S."/>
            <person name="Ji B."/>
            <person name="Johnson D.B."/>
            <person name="Barbe V."/>
            <person name="Bonnefoy V."/>
        </authorList>
    </citation>
    <scope>NUCLEOTIDE SEQUENCE [LARGE SCALE GENOMIC DNA]</scope>
    <source>
        <strain evidence="6">CF27</strain>
    </source>
</reference>
<organism evidence="6">
    <name type="scientific">Acidithiobacillus ferrivorans</name>
    <dbReference type="NCBI Taxonomy" id="160808"/>
    <lineage>
        <taxon>Bacteria</taxon>
        <taxon>Pseudomonadati</taxon>
        <taxon>Pseudomonadota</taxon>
        <taxon>Acidithiobacillia</taxon>
        <taxon>Acidithiobacillales</taxon>
        <taxon>Acidithiobacillaceae</taxon>
        <taxon>Acidithiobacillus</taxon>
    </lineage>
</organism>
<dbReference type="EC" id="2.7.7.38" evidence="5"/>
<proteinExistence type="inferred from homology"/>